<sequence>MKNAFVIVTLTGLLSACAVAQLPQPEPARPVQEAPAAVADETDAADVSDDEAADEENLPKVALSSDLLYQLLKAEFDFREGNWKEPYAALIEASKQTRDPRLARRAAEMALSVNEHPSAMAAVGTWRELSPDSDEAARAYLGLAVLTDKLAEAEGILRQRLADAPITERGATMFQARQFIGRAKDKAAAAAMFERLLAPYRHMVEARILLAQSAFGRGDKVQAEAEARAALALKPDSEIAVLTLAQVAVDQGSVEAMLAKFIAANPKAREVRAAHARILVDQKQYEKARDSFEVLLKDQPEDLGTLYALGILSMQLDDPESAEEYLSHFTEVLAKSPDDERDPSRVLLMLSQLAEQRGDLPAALKWIGKIDSEDPALYFGAQVKRAQLMAKQGELAGARKVLAGLSPSEATQQAQVVLTEGQILRDAGQGQAAYLVLEDGARKFPKNPDLLYDFALQAEKLGRVDVMEKALREVMVLAPDNHHAYNALGYSLAERNVRLAEALALIDKALKMAPEDPFIMDSLGWVHYRMGKLDAAEALLRKAYALRKDAEIAVHLGEVLWRKGAQEEARKLLREARAKDPKSDTLRNTLARLQLKL</sequence>
<gene>
    <name evidence="3" type="ORF">HHL21_18365</name>
</gene>
<dbReference type="SMART" id="SM00028">
    <property type="entry name" value="TPR"/>
    <property type="match status" value="6"/>
</dbReference>
<keyword evidence="4" id="KW-1185">Reference proteome</keyword>
<comment type="caution">
    <text evidence="3">The sequence shown here is derived from an EMBL/GenBank/DDBJ whole genome shotgun (WGS) entry which is preliminary data.</text>
</comment>
<name>A0A848HM78_9BURK</name>
<dbReference type="Gene3D" id="1.25.40.10">
    <property type="entry name" value="Tetratricopeptide repeat domain"/>
    <property type="match status" value="3"/>
</dbReference>
<feature type="compositionally biased region" description="Acidic residues" evidence="1">
    <location>
        <begin position="40"/>
        <end position="56"/>
    </location>
</feature>
<dbReference type="InterPro" id="IPR011990">
    <property type="entry name" value="TPR-like_helical_dom_sf"/>
</dbReference>
<evidence type="ECO:0000313" key="4">
    <source>
        <dbReference type="Proteomes" id="UP000583752"/>
    </source>
</evidence>
<dbReference type="Proteomes" id="UP000583752">
    <property type="component" value="Unassembled WGS sequence"/>
</dbReference>
<protein>
    <submittedName>
        <fullName evidence="3">Tetratricopeptide repeat protein</fullName>
    </submittedName>
</protein>
<feature type="signal peptide" evidence="2">
    <location>
        <begin position="1"/>
        <end position="20"/>
    </location>
</feature>
<accession>A0A848HM78</accession>
<feature type="chain" id="PRO_5032283472" evidence="2">
    <location>
        <begin position="21"/>
        <end position="597"/>
    </location>
</feature>
<feature type="region of interest" description="Disordered" evidence="1">
    <location>
        <begin position="27"/>
        <end position="56"/>
    </location>
</feature>
<dbReference type="SUPFAM" id="SSF48452">
    <property type="entry name" value="TPR-like"/>
    <property type="match status" value="3"/>
</dbReference>
<dbReference type="AlphaFoldDB" id="A0A848HM78"/>
<dbReference type="PANTHER" id="PTHR12558:SF13">
    <property type="entry name" value="CELL DIVISION CYCLE PROTEIN 27 HOMOLOG"/>
    <property type="match status" value="1"/>
</dbReference>
<dbReference type="EMBL" id="JABBGG010000012">
    <property type="protein sequence ID" value="NML63006.1"/>
    <property type="molecule type" value="Genomic_DNA"/>
</dbReference>
<organism evidence="3 4">
    <name type="scientific">Massilia polaris</name>
    <dbReference type="NCBI Taxonomy" id="2728846"/>
    <lineage>
        <taxon>Bacteria</taxon>
        <taxon>Pseudomonadati</taxon>
        <taxon>Pseudomonadota</taxon>
        <taxon>Betaproteobacteria</taxon>
        <taxon>Burkholderiales</taxon>
        <taxon>Oxalobacteraceae</taxon>
        <taxon>Telluria group</taxon>
        <taxon>Massilia</taxon>
    </lineage>
</organism>
<dbReference type="PROSITE" id="PS51257">
    <property type="entry name" value="PROKAR_LIPOPROTEIN"/>
    <property type="match status" value="1"/>
</dbReference>
<evidence type="ECO:0000313" key="3">
    <source>
        <dbReference type="EMBL" id="NML63006.1"/>
    </source>
</evidence>
<keyword evidence="2" id="KW-0732">Signal</keyword>
<dbReference type="Pfam" id="PF13432">
    <property type="entry name" value="TPR_16"/>
    <property type="match status" value="4"/>
</dbReference>
<evidence type="ECO:0000256" key="1">
    <source>
        <dbReference type="SAM" id="MobiDB-lite"/>
    </source>
</evidence>
<proteinExistence type="predicted"/>
<dbReference type="PANTHER" id="PTHR12558">
    <property type="entry name" value="CELL DIVISION CYCLE 16,23,27"/>
    <property type="match status" value="1"/>
</dbReference>
<dbReference type="InterPro" id="IPR019734">
    <property type="entry name" value="TPR_rpt"/>
</dbReference>
<reference evidence="3 4" key="1">
    <citation type="submission" date="2020-04" db="EMBL/GenBank/DDBJ databases">
        <title>Massilia sp. RP-1-19 isolated from soil.</title>
        <authorList>
            <person name="Dahal R.H."/>
        </authorList>
    </citation>
    <scope>NUCLEOTIDE SEQUENCE [LARGE SCALE GENOMIC DNA]</scope>
    <source>
        <strain evidence="3 4">RP-1-19</strain>
    </source>
</reference>
<evidence type="ECO:0000256" key="2">
    <source>
        <dbReference type="SAM" id="SignalP"/>
    </source>
</evidence>